<dbReference type="Proteomes" id="UP001066276">
    <property type="component" value="Chromosome 10"/>
</dbReference>
<reference evidence="2" key="1">
    <citation type="journal article" date="2022" name="bioRxiv">
        <title>Sequencing and chromosome-scale assembly of the giantPleurodeles waltlgenome.</title>
        <authorList>
            <person name="Brown T."/>
            <person name="Elewa A."/>
            <person name="Iarovenko S."/>
            <person name="Subramanian E."/>
            <person name="Araus A.J."/>
            <person name="Petzold A."/>
            <person name="Susuki M."/>
            <person name="Suzuki K.-i.T."/>
            <person name="Hayashi T."/>
            <person name="Toyoda A."/>
            <person name="Oliveira C."/>
            <person name="Osipova E."/>
            <person name="Leigh N.D."/>
            <person name="Simon A."/>
            <person name="Yun M.H."/>
        </authorList>
    </citation>
    <scope>NUCLEOTIDE SEQUENCE</scope>
    <source>
        <strain evidence="2">20211129_DDA</strain>
        <tissue evidence="2">Liver</tissue>
    </source>
</reference>
<feature type="region of interest" description="Disordered" evidence="1">
    <location>
        <begin position="54"/>
        <end position="82"/>
    </location>
</feature>
<organism evidence="2 3">
    <name type="scientific">Pleurodeles waltl</name>
    <name type="common">Iberian ribbed newt</name>
    <dbReference type="NCBI Taxonomy" id="8319"/>
    <lineage>
        <taxon>Eukaryota</taxon>
        <taxon>Metazoa</taxon>
        <taxon>Chordata</taxon>
        <taxon>Craniata</taxon>
        <taxon>Vertebrata</taxon>
        <taxon>Euteleostomi</taxon>
        <taxon>Amphibia</taxon>
        <taxon>Batrachia</taxon>
        <taxon>Caudata</taxon>
        <taxon>Salamandroidea</taxon>
        <taxon>Salamandridae</taxon>
        <taxon>Pleurodelinae</taxon>
        <taxon>Pleurodeles</taxon>
    </lineage>
</organism>
<keyword evidence="3" id="KW-1185">Reference proteome</keyword>
<comment type="caution">
    <text evidence="2">The sequence shown here is derived from an EMBL/GenBank/DDBJ whole genome shotgun (WGS) entry which is preliminary data.</text>
</comment>
<dbReference type="AlphaFoldDB" id="A0AAV7MFN9"/>
<proteinExistence type="predicted"/>
<dbReference type="EMBL" id="JANPWB010000014">
    <property type="protein sequence ID" value="KAJ1099928.1"/>
    <property type="molecule type" value="Genomic_DNA"/>
</dbReference>
<sequence>MPESADDKIPLCASFFGCGNPPCINHMQGRRSRPKNDLNGRASYLCFRAKVTHGREAEPENDKQPDLRKKLTPGSGQALKWG</sequence>
<evidence type="ECO:0000256" key="1">
    <source>
        <dbReference type="SAM" id="MobiDB-lite"/>
    </source>
</evidence>
<name>A0AAV7MFN9_PLEWA</name>
<evidence type="ECO:0000313" key="2">
    <source>
        <dbReference type="EMBL" id="KAJ1099928.1"/>
    </source>
</evidence>
<feature type="compositionally biased region" description="Basic and acidic residues" evidence="1">
    <location>
        <begin position="54"/>
        <end position="69"/>
    </location>
</feature>
<evidence type="ECO:0000313" key="3">
    <source>
        <dbReference type="Proteomes" id="UP001066276"/>
    </source>
</evidence>
<protein>
    <submittedName>
        <fullName evidence="2">Uncharacterized protein</fullName>
    </submittedName>
</protein>
<accession>A0AAV7MFN9</accession>
<gene>
    <name evidence="2" type="ORF">NDU88_005021</name>
</gene>